<evidence type="ECO:0000256" key="5">
    <source>
        <dbReference type="ARBA" id="ARBA00022801"/>
    </source>
</evidence>
<dbReference type="SUPFAM" id="SSF81606">
    <property type="entry name" value="PP2C-like"/>
    <property type="match status" value="1"/>
</dbReference>
<dbReference type="InterPro" id="IPR015655">
    <property type="entry name" value="PP2C"/>
</dbReference>
<evidence type="ECO:0000256" key="1">
    <source>
        <dbReference type="ARBA" id="ARBA00001936"/>
    </source>
</evidence>
<keyword evidence="10" id="KW-1133">Transmembrane helix</keyword>
<comment type="cofactor">
    <cofactor evidence="2">
        <name>Mg(2+)</name>
        <dbReference type="ChEBI" id="CHEBI:18420"/>
    </cofactor>
</comment>
<evidence type="ECO:0000256" key="8">
    <source>
        <dbReference type="ARBA" id="ARBA00023211"/>
    </source>
</evidence>
<dbReference type="GO" id="GO:0004722">
    <property type="term" value="F:protein serine/threonine phosphatase activity"/>
    <property type="evidence" value="ECO:0007669"/>
    <property type="project" value="UniProtKB-EC"/>
</dbReference>
<dbReference type="PROSITE" id="PS51746">
    <property type="entry name" value="PPM_2"/>
    <property type="match status" value="1"/>
</dbReference>
<feature type="transmembrane region" description="Helical" evidence="10">
    <location>
        <begin position="240"/>
        <end position="264"/>
    </location>
</feature>
<dbReference type="OrthoDB" id="10264738at2759"/>
<dbReference type="InterPro" id="IPR001932">
    <property type="entry name" value="PPM-type_phosphatase-like_dom"/>
</dbReference>
<dbReference type="PANTHER" id="PTHR13832:SF589">
    <property type="entry name" value="[PYRUVATE DEHYDROGENASE [ACETYL-TRANSFERRING]]-PHOSPHATASE 2, MITOCHONDRIAL"/>
    <property type="match status" value="1"/>
</dbReference>
<evidence type="ECO:0000259" key="11">
    <source>
        <dbReference type="PROSITE" id="PS51746"/>
    </source>
</evidence>
<organism evidence="12 13">
    <name type="scientific">Salix dunnii</name>
    <dbReference type="NCBI Taxonomy" id="1413687"/>
    <lineage>
        <taxon>Eukaryota</taxon>
        <taxon>Viridiplantae</taxon>
        <taxon>Streptophyta</taxon>
        <taxon>Embryophyta</taxon>
        <taxon>Tracheophyta</taxon>
        <taxon>Spermatophyta</taxon>
        <taxon>Magnoliopsida</taxon>
        <taxon>eudicotyledons</taxon>
        <taxon>Gunneridae</taxon>
        <taxon>Pentapetalae</taxon>
        <taxon>rosids</taxon>
        <taxon>fabids</taxon>
        <taxon>Malpighiales</taxon>
        <taxon>Salicaceae</taxon>
        <taxon>Saliceae</taxon>
        <taxon>Salix</taxon>
    </lineage>
</organism>
<keyword evidence="10" id="KW-0812">Transmembrane</keyword>
<dbReference type="PANTHER" id="PTHR13832">
    <property type="entry name" value="PROTEIN PHOSPHATASE 2C"/>
    <property type="match status" value="1"/>
</dbReference>
<evidence type="ECO:0000256" key="10">
    <source>
        <dbReference type="SAM" id="Phobius"/>
    </source>
</evidence>
<dbReference type="CDD" id="cd00143">
    <property type="entry name" value="PP2Cc"/>
    <property type="match status" value="1"/>
</dbReference>
<keyword evidence="5 9" id="KW-0378">Hydrolase</keyword>
<dbReference type="InterPro" id="IPR000222">
    <property type="entry name" value="PP2C_BS"/>
</dbReference>
<evidence type="ECO:0000256" key="2">
    <source>
        <dbReference type="ARBA" id="ARBA00001946"/>
    </source>
</evidence>
<keyword evidence="7 9" id="KW-0904">Protein phosphatase</keyword>
<keyword evidence="13" id="KW-1185">Reference proteome</keyword>
<evidence type="ECO:0000256" key="6">
    <source>
        <dbReference type="ARBA" id="ARBA00022842"/>
    </source>
</evidence>
<dbReference type="Pfam" id="PF00481">
    <property type="entry name" value="PP2C"/>
    <property type="match status" value="2"/>
</dbReference>
<feature type="transmembrane region" description="Helical" evidence="10">
    <location>
        <begin position="395"/>
        <end position="415"/>
    </location>
</feature>
<evidence type="ECO:0000256" key="7">
    <source>
        <dbReference type="ARBA" id="ARBA00022912"/>
    </source>
</evidence>
<keyword evidence="6" id="KW-0460">Magnesium</keyword>
<evidence type="ECO:0000256" key="3">
    <source>
        <dbReference type="ARBA" id="ARBA00013081"/>
    </source>
</evidence>
<reference evidence="12 13" key="1">
    <citation type="submission" date="2020-10" db="EMBL/GenBank/DDBJ databases">
        <title>Plant Genome Project.</title>
        <authorList>
            <person name="Zhang R.-G."/>
        </authorList>
    </citation>
    <scope>NUCLEOTIDE SEQUENCE [LARGE SCALE GENOMIC DNA]</scope>
    <source>
        <strain evidence="12">FAFU-HL-1</strain>
        <tissue evidence="12">Leaf</tissue>
    </source>
</reference>
<dbReference type="PROSITE" id="PS01032">
    <property type="entry name" value="PPM_1"/>
    <property type="match status" value="1"/>
</dbReference>
<dbReference type="GO" id="GO:0046872">
    <property type="term" value="F:metal ion binding"/>
    <property type="evidence" value="ECO:0007669"/>
    <property type="project" value="UniProtKB-KW"/>
</dbReference>
<evidence type="ECO:0000256" key="4">
    <source>
        <dbReference type="ARBA" id="ARBA00022723"/>
    </source>
</evidence>
<dbReference type="AlphaFoldDB" id="A0A835MRV1"/>
<dbReference type="Gene3D" id="3.60.40.10">
    <property type="entry name" value="PPM-type phosphatase domain"/>
    <property type="match status" value="1"/>
</dbReference>
<feature type="domain" description="PPM-type phosphatase" evidence="11">
    <location>
        <begin position="58"/>
        <end position="380"/>
    </location>
</feature>
<keyword evidence="10" id="KW-0472">Membrane</keyword>
<accession>A0A835MRV1</accession>
<proteinExistence type="inferred from homology"/>
<dbReference type="SMART" id="SM00332">
    <property type="entry name" value="PP2Cc"/>
    <property type="match status" value="1"/>
</dbReference>
<protein>
    <recommendedName>
        <fullName evidence="3">protein-serine/threonine phosphatase</fullName>
        <ecNumber evidence="3">3.1.3.16</ecNumber>
    </recommendedName>
</protein>
<dbReference type="InterPro" id="IPR036457">
    <property type="entry name" value="PPM-type-like_dom_sf"/>
</dbReference>
<dbReference type="EC" id="3.1.3.16" evidence="3"/>
<evidence type="ECO:0000256" key="9">
    <source>
        <dbReference type="RuleBase" id="RU003465"/>
    </source>
</evidence>
<evidence type="ECO:0000313" key="13">
    <source>
        <dbReference type="Proteomes" id="UP000657918"/>
    </source>
</evidence>
<keyword evidence="8" id="KW-0464">Manganese</keyword>
<comment type="similarity">
    <text evidence="9">Belongs to the PP2C family.</text>
</comment>
<name>A0A835MRV1_9ROSI</name>
<dbReference type="Proteomes" id="UP000657918">
    <property type="component" value="Unassembled WGS sequence"/>
</dbReference>
<comment type="cofactor">
    <cofactor evidence="1">
        <name>Mn(2+)</name>
        <dbReference type="ChEBI" id="CHEBI:29035"/>
    </cofactor>
</comment>
<evidence type="ECO:0000313" key="12">
    <source>
        <dbReference type="EMBL" id="KAF9667313.1"/>
    </source>
</evidence>
<keyword evidence="4" id="KW-0479">Metal-binding</keyword>
<sequence>MALFRPQLERFLSTKLHCGHSSTRAPTKNFFFATRPKSQCSAIAIDAPSSLTDVAGIRWGSTSLQGPREEMEDDIIIRSDGLEGFSFAAVFDGHAGFSSAKFLRDELYKECVAALQGGLLLNGKDFNAIRKALEEAFESVDAKLLDWLEKDGEQHESGSTATAMFIGNEKLVISHIGDSSVVLSRSGKMEVLTDAHRPYGSNKISLQEIRRIREAGGWVCFLAISVASSSNLLLTALTFFLAILMIEIVLNLIVNGRICGDIAVSRAFGDMRFKTKKNEMLENGVKEGRWSDKFSSRVQFNGDLVIASPEVYQIALGSDAEFVILASDGLWDYMNSSDAAVFVRNQLRKHGDVQLACEELARTAIDRRAQDNVSIIIADLGRTDWQNLPLQKQNVVYELGQAFATIGIVSLGIWMTSLLHS</sequence>
<dbReference type="EMBL" id="JADGMS010000015">
    <property type="protein sequence ID" value="KAF9667313.1"/>
    <property type="molecule type" value="Genomic_DNA"/>
</dbReference>
<comment type="caution">
    <text evidence="12">The sequence shown here is derived from an EMBL/GenBank/DDBJ whole genome shotgun (WGS) entry which is preliminary data.</text>
</comment>
<gene>
    <name evidence="12" type="ORF">SADUNF_Sadunf15G0009900</name>
</gene>